<dbReference type="Proteomes" id="UP000054324">
    <property type="component" value="Unassembled WGS sequence"/>
</dbReference>
<keyword evidence="2" id="KW-1185">Reference proteome</keyword>
<evidence type="ECO:0000313" key="2">
    <source>
        <dbReference type="Proteomes" id="UP000054324"/>
    </source>
</evidence>
<proteinExistence type="predicted"/>
<reference evidence="1 2" key="1">
    <citation type="submission" date="2013-11" db="EMBL/GenBank/DDBJ databases">
        <title>Opisthorchis viverrini - life in the bile duct.</title>
        <authorList>
            <person name="Young N.D."/>
            <person name="Nagarajan N."/>
            <person name="Lin S.J."/>
            <person name="Korhonen P.K."/>
            <person name="Jex A.R."/>
            <person name="Hall R.S."/>
            <person name="Safavi-Hemami H."/>
            <person name="Kaewkong W."/>
            <person name="Bertrand D."/>
            <person name="Gao S."/>
            <person name="Seet Q."/>
            <person name="Wongkham S."/>
            <person name="Teh B.T."/>
            <person name="Wongkham C."/>
            <person name="Intapan P.M."/>
            <person name="Maleewong W."/>
            <person name="Yang X."/>
            <person name="Hu M."/>
            <person name="Wang Z."/>
            <person name="Hofmann A."/>
            <person name="Sternberg P.W."/>
            <person name="Tan P."/>
            <person name="Wang J."/>
            <person name="Gasser R.B."/>
        </authorList>
    </citation>
    <scope>NUCLEOTIDE SEQUENCE [LARGE SCALE GENOMIC DNA]</scope>
</reference>
<name>A0A074ZCB4_OPIVI</name>
<dbReference type="RefSeq" id="XP_009173011.1">
    <property type="nucleotide sequence ID" value="XM_009174747.1"/>
</dbReference>
<dbReference type="AlphaFoldDB" id="A0A074ZCB4"/>
<gene>
    <name evidence="1" type="ORF">T265_08835</name>
</gene>
<evidence type="ECO:0000313" key="1">
    <source>
        <dbReference type="EMBL" id="KER23222.1"/>
    </source>
</evidence>
<sequence length="89" mass="10090">MDENAEIYAQINPYTTFRSAVKAEKYDVKNLELVKVFKHMQCCDYSGIAQVDVILCNMMMLFSSTQPSPDAAVKRNYSEILGRLVACQT</sequence>
<dbReference type="EMBL" id="KL596859">
    <property type="protein sequence ID" value="KER23222.1"/>
    <property type="molecule type" value="Genomic_DNA"/>
</dbReference>
<protein>
    <submittedName>
        <fullName evidence="1">Uncharacterized protein</fullName>
    </submittedName>
</protein>
<dbReference type="GeneID" id="20323014"/>
<organism evidence="1 2">
    <name type="scientific">Opisthorchis viverrini</name>
    <name type="common">Southeast Asian liver fluke</name>
    <dbReference type="NCBI Taxonomy" id="6198"/>
    <lineage>
        <taxon>Eukaryota</taxon>
        <taxon>Metazoa</taxon>
        <taxon>Spiralia</taxon>
        <taxon>Lophotrochozoa</taxon>
        <taxon>Platyhelminthes</taxon>
        <taxon>Trematoda</taxon>
        <taxon>Digenea</taxon>
        <taxon>Opisthorchiida</taxon>
        <taxon>Opisthorchiata</taxon>
        <taxon>Opisthorchiidae</taxon>
        <taxon>Opisthorchis</taxon>
    </lineage>
</organism>
<dbReference type="CTD" id="20323014"/>
<dbReference type="KEGG" id="ovi:T265_08835"/>
<accession>A0A074ZCB4</accession>